<dbReference type="InterPro" id="IPR036631">
    <property type="entry name" value="MGMT_N_sf"/>
</dbReference>
<dbReference type="SUPFAM" id="SSF46767">
    <property type="entry name" value="Methylated DNA-protein cysteine methyltransferase, C-terminal domain"/>
    <property type="match status" value="1"/>
</dbReference>
<dbReference type="InterPro" id="IPR014048">
    <property type="entry name" value="MethylDNA_cys_MeTrfase_DNA-bd"/>
</dbReference>
<evidence type="ECO:0000256" key="3">
    <source>
        <dbReference type="ARBA" id="ARBA00011918"/>
    </source>
</evidence>
<dbReference type="GO" id="GO:0006281">
    <property type="term" value="P:DNA repair"/>
    <property type="evidence" value="ECO:0007669"/>
    <property type="project" value="UniProtKB-KW"/>
</dbReference>
<evidence type="ECO:0000259" key="9">
    <source>
        <dbReference type="Pfam" id="PF01035"/>
    </source>
</evidence>
<evidence type="ECO:0000256" key="6">
    <source>
        <dbReference type="ARBA" id="ARBA00022763"/>
    </source>
</evidence>
<dbReference type="KEGG" id="htq:FRZ44_45930"/>
<dbReference type="PANTHER" id="PTHR10815:SF5">
    <property type="entry name" value="METHYLATED-DNA--PROTEIN-CYSTEINE METHYLTRANSFERASE"/>
    <property type="match status" value="1"/>
</dbReference>
<feature type="domain" description="Methylated-DNA-[protein]-cysteine S-methyltransferase DNA binding" evidence="9">
    <location>
        <begin position="89"/>
        <end position="170"/>
    </location>
</feature>
<evidence type="ECO:0000256" key="8">
    <source>
        <dbReference type="ARBA" id="ARBA00049348"/>
    </source>
</evidence>
<keyword evidence="7" id="KW-0234">DNA repair</keyword>
<evidence type="ECO:0000313" key="11">
    <source>
        <dbReference type="Proteomes" id="UP000326202"/>
    </source>
</evidence>
<accession>A0A5J6MTE3</accession>
<proteinExistence type="inferred from homology"/>
<evidence type="ECO:0000256" key="5">
    <source>
        <dbReference type="ARBA" id="ARBA00022679"/>
    </source>
</evidence>
<evidence type="ECO:0000256" key="1">
    <source>
        <dbReference type="ARBA" id="ARBA00001286"/>
    </source>
</evidence>
<organism evidence="10 11">
    <name type="scientific">Hypericibacter terrae</name>
    <dbReference type="NCBI Taxonomy" id="2602015"/>
    <lineage>
        <taxon>Bacteria</taxon>
        <taxon>Pseudomonadati</taxon>
        <taxon>Pseudomonadota</taxon>
        <taxon>Alphaproteobacteria</taxon>
        <taxon>Rhodospirillales</taxon>
        <taxon>Dongiaceae</taxon>
        <taxon>Hypericibacter</taxon>
    </lineage>
</organism>
<dbReference type="PANTHER" id="PTHR10815">
    <property type="entry name" value="METHYLATED-DNA--PROTEIN-CYSTEINE METHYLTRANSFERASE"/>
    <property type="match status" value="1"/>
</dbReference>
<keyword evidence="5 10" id="KW-0808">Transferase</keyword>
<dbReference type="NCBIfam" id="TIGR00589">
    <property type="entry name" value="ogt"/>
    <property type="match status" value="1"/>
</dbReference>
<dbReference type="InterPro" id="IPR036388">
    <property type="entry name" value="WH-like_DNA-bd_sf"/>
</dbReference>
<sequence>MTRQSYILFDTAIGRCAIAWSAQGVVALQLPEANDAATRARLRRRHPGLEEAAAAPPEILQAIAAIVALLEGEKNDLAGIALDMRAVPDFNRQVYEVARRIPPGRTRSYGEIATELGDRLLARDVGQALGQNPFAIIVPCHRVMGANGKVGGFSANGGVETKLRMLTIEGAQLGSTPTLFDSLPAMARPVRRR</sequence>
<dbReference type="CDD" id="cd06445">
    <property type="entry name" value="ATase"/>
    <property type="match status" value="1"/>
</dbReference>
<dbReference type="SUPFAM" id="SSF53155">
    <property type="entry name" value="Methylated DNA-protein cysteine methyltransferase domain"/>
    <property type="match status" value="1"/>
</dbReference>
<evidence type="ECO:0000256" key="7">
    <source>
        <dbReference type="ARBA" id="ARBA00023204"/>
    </source>
</evidence>
<dbReference type="AlphaFoldDB" id="A0A5J6MTE3"/>
<dbReference type="GO" id="GO:0032259">
    <property type="term" value="P:methylation"/>
    <property type="evidence" value="ECO:0007669"/>
    <property type="project" value="UniProtKB-KW"/>
</dbReference>
<dbReference type="EMBL" id="CP042906">
    <property type="protein sequence ID" value="QEX19280.1"/>
    <property type="molecule type" value="Genomic_DNA"/>
</dbReference>
<evidence type="ECO:0000313" key="10">
    <source>
        <dbReference type="EMBL" id="QEX19280.1"/>
    </source>
</evidence>
<keyword evidence="4 10" id="KW-0489">Methyltransferase</keyword>
<dbReference type="Gene3D" id="1.10.10.10">
    <property type="entry name" value="Winged helix-like DNA-binding domain superfamily/Winged helix DNA-binding domain"/>
    <property type="match status" value="1"/>
</dbReference>
<dbReference type="InterPro" id="IPR036217">
    <property type="entry name" value="MethylDNA_cys_MeTrfase_DNAb"/>
</dbReference>
<comment type="catalytic activity">
    <reaction evidence="8">
        <text>a 6-O-methyl-2'-deoxyguanosine in DNA + L-cysteinyl-[protein] = S-methyl-L-cysteinyl-[protein] + a 2'-deoxyguanosine in DNA</text>
        <dbReference type="Rhea" id="RHEA:24000"/>
        <dbReference type="Rhea" id="RHEA-COMP:10131"/>
        <dbReference type="Rhea" id="RHEA-COMP:10132"/>
        <dbReference type="Rhea" id="RHEA-COMP:11367"/>
        <dbReference type="Rhea" id="RHEA-COMP:11368"/>
        <dbReference type="ChEBI" id="CHEBI:29950"/>
        <dbReference type="ChEBI" id="CHEBI:82612"/>
        <dbReference type="ChEBI" id="CHEBI:85445"/>
        <dbReference type="ChEBI" id="CHEBI:85448"/>
        <dbReference type="EC" id="2.1.1.63"/>
    </reaction>
</comment>
<dbReference type="Pfam" id="PF01035">
    <property type="entry name" value="DNA_binding_1"/>
    <property type="match status" value="1"/>
</dbReference>
<reference evidence="10 11" key="1">
    <citation type="submission" date="2019-08" db="EMBL/GenBank/DDBJ databases">
        <title>Hyperibacter terrae gen. nov., sp. nov. and Hyperibacter viscosus sp. nov., two new members in the family Rhodospirillaceae isolated from the rhizosphere of Hypericum perforatum.</title>
        <authorList>
            <person name="Noviana Z."/>
        </authorList>
    </citation>
    <scope>NUCLEOTIDE SEQUENCE [LARGE SCALE GENOMIC DNA]</scope>
    <source>
        <strain evidence="10 11">R5913</strain>
    </source>
</reference>
<dbReference type="Proteomes" id="UP000326202">
    <property type="component" value="Chromosome"/>
</dbReference>
<protein>
    <recommendedName>
        <fullName evidence="3">methylated-DNA--[protein]-cysteine S-methyltransferase</fullName>
        <ecNumber evidence="3">2.1.1.63</ecNumber>
    </recommendedName>
</protein>
<dbReference type="RefSeq" id="WP_151179361.1">
    <property type="nucleotide sequence ID" value="NZ_CP042906.1"/>
</dbReference>
<dbReference type="EC" id="2.1.1.63" evidence="3"/>
<evidence type="ECO:0000256" key="4">
    <source>
        <dbReference type="ARBA" id="ARBA00022603"/>
    </source>
</evidence>
<dbReference type="InterPro" id="IPR001497">
    <property type="entry name" value="MethylDNA_cys_MeTrfase_AS"/>
</dbReference>
<name>A0A5J6MTE3_9PROT</name>
<gene>
    <name evidence="10" type="ORF">FRZ44_45930</name>
</gene>
<keyword evidence="11" id="KW-1185">Reference proteome</keyword>
<dbReference type="GO" id="GO:0003908">
    <property type="term" value="F:methylated-DNA-[protein]-cysteine S-methyltransferase activity"/>
    <property type="evidence" value="ECO:0007669"/>
    <property type="project" value="UniProtKB-EC"/>
</dbReference>
<comment type="catalytic activity">
    <reaction evidence="1">
        <text>a 4-O-methyl-thymidine in DNA + L-cysteinyl-[protein] = a thymidine in DNA + S-methyl-L-cysteinyl-[protein]</text>
        <dbReference type="Rhea" id="RHEA:53428"/>
        <dbReference type="Rhea" id="RHEA-COMP:10131"/>
        <dbReference type="Rhea" id="RHEA-COMP:10132"/>
        <dbReference type="Rhea" id="RHEA-COMP:13555"/>
        <dbReference type="Rhea" id="RHEA-COMP:13556"/>
        <dbReference type="ChEBI" id="CHEBI:29950"/>
        <dbReference type="ChEBI" id="CHEBI:82612"/>
        <dbReference type="ChEBI" id="CHEBI:137386"/>
        <dbReference type="ChEBI" id="CHEBI:137387"/>
        <dbReference type="EC" id="2.1.1.63"/>
    </reaction>
</comment>
<dbReference type="FunFam" id="1.10.10.10:FF:000214">
    <property type="entry name" value="Methylated-DNA--protein-cysteine methyltransferase"/>
    <property type="match status" value="1"/>
</dbReference>
<dbReference type="PROSITE" id="PS00374">
    <property type="entry name" value="MGMT"/>
    <property type="match status" value="1"/>
</dbReference>
<dbReference type="Gene3D" id="3.30.160.70">
    <property type="entry name" value="Methylated DNA-protein cysteine methyltransferase domain"/>
    <property type="match status" value="1"/>
</dbReference>
<evidence type="ECO:0000256" key="2">
    <source>
        <dbReference type="ARBA" id="ARBA00008711"/>
    </source>
</evidence>
<keyword evidence="6" id="KW-0227">DNA damage</keyword>
<dbReference type="OrthoDB" id="9802228at2"/>
<comment type="similarity">
    <text evidence="2">Belongs to the MGMT family.</text>
</comment>